<feature type="compositionally biased region" description="Low complexity" evidence="1">
    <location>
        <begin position="7"/>
        <end position="24"/>
    </location>
</feature>
<evidence type="ECO:0000256" key="1">
    <source>
        <dbReference type="SAM" id="MobiDB-lite"/>
    </source>
</evidence>
<feature type="compositionally biased region" description="Polar residues" evidence="1">
    <location>
        <begin position="27"/>
        <end position="55"/>
    </location>
</feature>
<feature type="non-terminal residue" evidence="2">
    <location>
        <position position="1"/>
    </location>
</feature>
<dbReference type="InterPro" id="IPR052025">
    <property type="entry name" value="Xyloglucanase_GH74"/>
</dbReference>
<accession>A0A382N440</accession>
<dbReference type="InterPro" id="IPR036278">
    <property type="entry name" value="Sialidase_sf"/>
</dbReference>
<proteinExistence type="predicted"/>
<evidence type="ECO:0000313" key="2">
    <source>
        <dbReference type="EMBL" id="SVC54542.1"/>
    </source>
</evidence>
<dbReference type="InterPro" id="IPR015943">
    <property type="entry name" value="WD40/YVTN_repeat-like_dom_sf"/>
</dbReference>
<dbReference type="GO" id="GO:0010411">
    <property type="term" value="P:xyloglucan metabolic process"/>
    <property type="evidence" value="ECO:0007669"/>
    <property type="project" value="TreeGrafter"/>
</dbReference>
<dbReference type="PANTHER" id="PTHR43739">
    <property type="entry name" value="XYLOGLUCANASE (EUROFUNG)"/>
    <property type="match status" value="1"/>
</dbReference>
<protein>
    <recommendedName>
        <fullName evidence="3">Sortilin N-terminal domain-containing protein</fullName>
    </recommendedName>
</protein>
<name>A0A382N440_9ZZZZ</name>
<feature type="region of interest" description="Disordered" evidence="1">
    <location>
        <begin position="244"/>
        <end position="267"/>
    </location>
</feature>
<dbReference type="Gene3D" id="2.130.10.10">
    <property type="entry name" value="YVTN repeat-like/Quinoprotein amine dehydrogenase"/>
    <property type="match status" value="2"/>
</dbReference>
<dbReference type="EMBL" id="UINC01097109">
    <property type="protein sequence ID" value="SVC54542.1"/>
    <property type="molecule type" value="Genomic_DNA"/>
</dbReference>
<feature type="region of interest" description="Disordered" evidence="1">
    <location>
        <begin position="1"/>
        <end position="69"/>
    </location>
</feature>
<dbReference type="SUPFAM" id="SSF50939">
    <property type="entry name" value="Sialidases"/>
    <property type="match status" value="1"/>
</dbReference>
<organism evidence="2">
    <name type="scientific">marine metagenome</name>
    <dbReference type="NCBI Taxonomy" id="408172"/>
    <lineage>
        <taxon>unclassified sequences</taxon>
        <taxon>metagenomes</taxon>
        <taxon>ecological metagenomes</taxon>
    </lineage>
</organism>
<gene>
    <name evidence="2" type="ORF">METZ01_LOCUS307396</name>
</gene>
<dbReference type="AlphaFoldDB" id="A0A382N440"/>
<evidence type="ECO:0008006" key="3">
    <source>
        <dbReference type="Google" id="ProtNLM"/>
    </source>
</evidence>
<feature type="compositionally biased region" description="Basic and acidic residues" evidence="1">
    <location>
        <begin position="249"/>
        <end position="261"/>
    </location>
</feature>
<sequence length="375" mass="40435">ATVPSFVATVPPSATPSPTTTAPTWISVPTQTQVPQARNEVAQPTKSPTAATPFSTIPAPATPDPRPRDTRVAITTPTPSSAFAPVITGIQSGLPLPSTETCPEAISSLSEQTNPEWLERPMTSGDAAAIRFSPSSPDIVYLGIEVNMHSLYRSEDGGHSWKLHHLFDHAKDIAVHPKNPDIVFLNESGYVWRTNTGEKLLSDRLILESSPMAMVMESPYGFGPPETSWSSVVISLSDPNVVYVARKGGGQDDPEKDRQGDSSKGFSAQDRLLDQLKRAQDQKQALFRSEDGGVSFEEIDDEFPVINVLFVHPSEPNTILIGSKAGLYRSTDSGRLLEQVSNHRDVVDINSVDGRLLLAATSAGVVRSEDGGISW</sequence>
<dbReference type="PANTHER" id="PTHR43739:SF5">
    <property type="entry name" value="EXO-ALPHA-SIALIDASE"/>
    <property type="match status" value="1"/>
</dbReference>
<feature type="non-terminal residue" evidence="2">
    <location>
        <position position="375"/>
    </location>
</feature>
<reference evidence="2" key="1">
    <citation type="submission" date="2018-05" db="EMBL/GenBank/DDBJ databases">
        <authorList>
            <person name="Lanie J.A."/>
            <person name="Ng W.-L."/>
            <person name="Kazmierczak K.M."/>
            <person name="Andrzejewski T.M."/>
            <person name="Davidsen T.M."/>
            <person name="Wayne K.J."/>
            <person name="Tettelin H."/>
            <person name="Glass J.I."/>
            <person name="Rusch D."/>
            <person name="Podicherti R."/>
            <person name="Tsui H.-C.T."/>
            <person name="Winkler M.E."/>
        </authorList>
    </citation>
    <scope>NUCLEOTIDE SEQUENCE</scope>
</reference>